<reference evidence="2" key="1">
    <citation type="submission" date="2020-09" db="EMBL/GenBank/DDBJ databases">
        <title>Genome-Enabled Discovery of Anthraquinone Biosynthesis in Senna tora.</title>
        <authorList>
            <person name="Kang S.-H."/>
            <person name="Pandey R.P."/>
            <person name="Lee C.-M."/>
            <person name="Sim J.-S."/>
            <person name="Jeong J.-T."/>
            <person name="Choi B.-S."/>
            <person name="Jung M."/>
            <person name="Ginzburg D."/>
            <person name="Zhao K."/>
            <person name="Won S.Y."/>
            <person name="Oh T.-J."/>
            <person name="Yu Y."/>
            <person name="Kim N.-H."/>
            <person name="Lee O.R."/>
            <person name="Lee T.-H."/>
            <person name="Bashyal P."/>
            <person name="Kim T.-S."/>
            <person name="Lee W.-H."/>
            <person name="Kawkins C."/>
            <person name="Kim C.-K."/>
            <person name="Kim J.S."/>
            <person name="Ahn B.O."/>
            <person name="Rhee S.Y."/>
            <person name="Sohng J.K."/>
        </authorList>
    </citation>
    <scope>NUCLEOTIDE SEQUENCE</scope>
    <source>
        <tissue evidence="2">Leaf</tissue>
    </source>
</reference>
<feature type="compositionally biased region" description="Basic and acidic residues" evidence="1">
    <location>
        <begin position="92"/>
        <end position="101"/>
    </location>
</feature>
<comment type="caution">
    <text evidence="2">The sequence shown here is derived from an EMBL/GenBank/DDBJ whole genome shotgun (WGS) entry which is preliminary data.</text>
</comment>
<dbReference type="Proteomes" id="UP000634136">
    <property type="component" value="Unassembled WGS sequence"/>
</dbReference>
<accession>A0A834SEH2</accession>
<evidence type="ECO:0000256" key="1">
    <source>
        <dbReference type="SAM" id="MobiDB-lite"/>
    </source>
</evidence>
<gene>
    <name evidence="2" type="ORF">G2W53_041042</name>
</gene>
<sequence>MVEQFYIIKTELPAISKPGSSSQPMMSGSSNLTAQFNVSKAKEKLNSLMESFDTMHEKLHNTTMQQDSTKNKQQVVVKNSSPLNNLTPLECNENKGGEEVHNSSITSRGLPEVVKKIEVSEGLKDESHTEGLRVRTSLKGVRHSEGYRVFKALATASLCLSYITRHNEQAIYKNNLITVSLPASSGIITIKLSLQRAT</sequence>
<evidence type="ECO:0000313" key="3">
    <source>
        <dbReference type="Proteomes" id="UP000634136"/>
    </source>
</evidence>
<dbReference type="EMBL" id="JAAIUW010000013">
    <property type="protein sequence ID" value="KAF7801931.1"/>
    <property type="molecule type" value="Genomic_DNA"/>
</dbReference>
<evidence type="ECO:0000313" key="2">
    <source>
        <dbReference type="EMBL" id="KAF7801931.1"/>
    </source>
</evidence>
<name>A0A834SEH2_9FABA</name>
<organism evidence="2 3">
    <name type="scientific">Senna tora</name>
    <dbReference type="NCBI Taxonomy" id="362788"/>
    <lineage>
        <taxon>Eukaryota</taxon>
        <taxon>Viridiplantae</taxon>
        <taxon>Streptophyta</taxon>
        <taxon>Embryophyta</taxon>
        <taxon>Tracheophyta</taxon>
        <taxon>Spermatophyta</taxon>
        <taxon>Magnoliopsida</taxon>
        <taxon>eudicotyledons</taxon>
        <taxon>Gunneridae</taxon>
        <taxon>Pentapetalae</taxon>
        <taxon>rosids</taxon>
        <taxon>fabids</taxon>
        <taxon>Fabales</taxon>
        <taxon>Fabaceae</taxon>
        <taxon>Caesalpinioideae</taxon>
        <taxon>Cassia clade</taxon>
        <taxon>Senna</taxon>
    </lineage>
</organism>
<keyword evidence="3" id="KW-1185">Reference proteome</keyword>
<proteinExistence type="predicted"/>
<feature type="region of interest" description="Disordered" evidence="1">
    <location>
        <begin position="82"/>
        <end position="107"/>
    </location>
</feature>
<dbReference type="AlphaFoldDB" id="A0A834SEH2"/>
<protein>
    <submittedName>
        <fullName evidence="2">Uncharacterized protein</fullName>
    </submittedName>
</protein>